<comment type="similarity">
    <text evidence="3">In the N-terminal section; belongs to the glycosyltransferase 51 family.</text>
</comment>
<evidence type="ECO:0000256" key="10">
    <source>
        <dbReference type="ARBA" id="ARBA00022984"/>
    </source>
</evidence>
<accession>S9RNG9</accession>
<feature type="domain" description="Penicillin-binding protein transpeptidase" evidence="17">
    <location>
        <begin position="336"/>
        <end position="569"/>
    </location>
</feature>
<keyword evidence="5" id="KW-0645">Protease</keyword>
<dbReference type="Gene3D" id="1.10.3810.10">
    <property type="entry name" value="Biosynthetic peptidoglycan transglycosylase-like"/>
    <property type="match status" value="1"/>
</dbReference>
<dbReference type="GO" id="GO:0071555">
    <property type="term" value="P:cell wall organization"/>
    <property type="evidence" value="ECO:0007669"/>
    <property type="project" value="UniProtKB-KW"/>
</dbReference>
<keyword evidence="16" id="KW-1133">Transmembrane helix</keyword>
<sequence>MTKPDQSPARRLAGSLATRARGAGRALAGLGLRRGLALGTAALLLVLVAGGTLWLATRPSLDELEAARAPDIEYRDANGEALYLAHGVTDEHVPLAEIPEHLQEAVIALEDRRFRAHDGIDLRGIARAATRNLMSEGIVEGGSTITQQLVKITYLRPEKSYLRKLHEAMLAREMEDRYSKDEILEAYLNRVYLGSGASGVGGGARIYFGKPVQEVSLAEAAALAAILRAPSEVNPFRDTEALRARAGLVIRLMAEQGRIDAGQANAARVELATMAPRPKDAPYGGWFADWVQGQARKLAASLDGDVTLRTTLDPELQRRAERAVAGALGGQPMQAALVALRRDGTVAAMVGGNDYAQTEFNRATDAVRQPGSTFKTFVYLTALERGMRPGELIPDMPINIDGYRPQNFDGKYRGQVSLAAGLAHSINAATVNLAHRLGIHNVAETARALGIEAELTETPSLALGASGMTLLDLTEAYAAIATGRAPIEARGIAGVQTRDHDYEPLAASLPAPRGRAEQLLAHRDTMTSMLRAVVTDGTGHAVRDKVPGAVGKTGTSQNHRDALFVGWANDLIVGVWVGNDDDSPMDGVTGGSLPARIWAEVLSGTAPSAETGDADTLATDMPTPRIRPQDLDTSAPEPDRTETATAPEPRAQPQQRAQQQRRAQPGRAVEGLVNRALNGGRVSARDVMNALTSDLSGGRRGCNVRACQQAYRSFRASDCTYQPYGNRPRQRCTR</sequence>
<keyword evidence="10" id="KW-0573">Peptidoglycan synthesis</keyword>
<comment type="catalytic activity">
    <reaction evidence="13">
        <text>Preferential cleavage: (Ac)2-L-Lys-D-Ala-|-D-Ala. Also transpeptidation of peptidyl-alanyl moieties that are N-acyl substituents of D-alanine.</text>
        <dbReference type="EC" id="3.4.16.4"/>
    </reaction>
</comment>
<evidence type="ECO:0000313" key="19">
    <source>
        <dbReference type="EMBL" id="EPX75524.1"/>
    </source>
</evidence>
<keyword evidence="4" id="KW-0121">Carboxypeptidase</keyword>
<dbReference type="GO" id="GO:0009002">
    <property type="term" value="F:serine-type D-Ala-D-Ala carboxypeptidase activity"/>
    <property type="evidence" value="ECO:0007669"/>
    <property type="project" value="UniProtKB-EC"/>
</dbReference>
<dbReference type="InterPro" id="IPR001460">
    <property type="entry name" value="PCN-bd_Tpept"/>
</dbReference>
<evidence type="ECO:0000256" key="3">
    <source>
        <dbReference type="ARBA" id="ARBA00007739"/>
    </source>
</evidence>
<comment type="caution">
    <text evidence="19">The sequence shown here is derived from an EMBL/GenBank/DDBJ whole genome shotgun (WGS) entry which is preliminary data.</text>
</comment>
<keyword evidence="6 19" id="KW-0328">Glycosyltransferase</keyword>
<dbReference type="FunFam" id="1.10.3810.10:FF:000001">
    <property type="entry name" value="Penicillin-binding protein 1A"/>
    <property type="match status" value="1"/>
</dbReference>
<dbReference type="GO" id="GO:0009252">
    <property type="term" value="P:peptidoglycan biosynthetic process"/>
    <property type="evidence" value="ECO:0007669"/>
    <property type="project" value="UniProtKB-UniPathway"/>
</dbReference>
<evidence type="ECO:0000259" key="18">
    <source>
        <dbReference type="Pfam" id="PF00912"/>
    </source>
</evidence>
<dbReference type="STRING" id="1123237.Salmuc_04714"/>
<evidence type="ECO:0000313" key="20">
    <source>
        <dbReference type="Proteomes" id="UP000015347"/>
    </source>
</evidence>
<feature type="compositionally biased region" description="Low complexity" evidence="15">
    <location>
        <begin position="643"/>
        <end position="665"/>
    </location>
</feature>
<organism evidence="19 20">
    <name type="scientific">Salipiger mucosus DSM 16094</name>
    <dbReference type="NCBI Taxonomy" id="1123237"/>
    <lineage>
        <taxon>Bacteria</taxon>
        <taxon>Pseudomonadati</taxon>
        <taxon>Pseudomonadota</taxon>
        <taxon>Alphaproteobacteria</taxon>
        <taxon>Rhodobacterales</taxon>
        <taxon>Roseobacteraceae</taxon>
        <taxon>Salipiger</taxon>
    </lineage>
</organism>
<evidence type="ECO:0000256" key="15">
    <source>
        <dbReference type="SAM" id="MobiDB-lite"/>
    </source>
</evidence>
<dbReference type="RefSeq" id="WP_020043135.1">
    <property type="nucleotide sequence ID" value="NZ_KE557295.1"/>
</dbReference>
<proteinExistence type="inferred from homology"/>
<dbReference type="GO" id="GO:0008658">
    <property type="term" value="F:penicillin binding"/>
    <property type="evidence" value="ECO:0007669"/>
    <property type="project" value="InterPro"/>
</dbReference>
<dbReference type="GO" id="GO:0008955">
    <property type="term" value="F:peptidoglycan glycosyltransferase activity"/>
    <property type="evidence" value="ECO:0007669"/>
    <property type="project" value="UniProtKB-EC"/>
</dbReference>
<dbReference type="eggNOG" id="COG0744">
    <property type="taxonomic scope" value="Bacteria"/>
</dbReference>
<keyword evidence="12" id="KW-0961">Cell wall biogenesis/degradation</keyword>
<dbReference type="UniPathway" id="UPA00219"/>
<dbReference type="EC" id="2.4.1.129" evidence="19"/>
<gene>
    <name evidence="19" type="ORF">Salmuc_04714</name>
</gene>
<keyword evidence="7 19" id="KW-0808">Transferase</keyword>
<evidence type="ECO:0000256" key="5">
    <source>
        <dbReference type="ARBA" id="ARBA00022670"/>
    </source>
</evidence>
<keyword evidence="20" id="KW-1185">Reference proteome</keyword>
<dbReference type="NCBIfam" id="TIGR02074">
    <property type="entry name" value="PBP_1a_fam"/>
    <property type="match status" value="1"/>
</dbReference>
<feature type="region of interest" description="Disordered" evidence="15">
    <location>
        <begin position="604"/>
        <end position="670"/>
    </location>
</feature>
<evidence type="ECO:0000256" key="2">
    <source>
        <dbReference type="ARBA" id="ARBA00007090"/>
    </source>
</evidence>
<dbReference type="GO" id="GO:0006508">
    <property type="term" value="P:proteolysis"/>
    <property type="evidence" value="ECO:0007669"/>
    <property type="project" value="UniProtKB-KW"/>
</dbReference>
<dbReference type="InterPro" id="IPR001264">
    <property type="entry name" value="Glyco_trans_51"/>
</dbReference>
<keyword evidence="16" id="KW-0812">Transmembrane</keyword>
<feature type="transmembrane region" description="Helical" evidence="16">
    <location>
        <begin position="35"/>
        <end position="56"/>
    </location>
</feature>
<dbReference type="SUPFAM" id="SSF56601">
    <property type="entry name" value="beta-lactamase/transpeptidase-like"/>
    <property type="match status" value="1"/>
</dbReference>
<evidence type="ECO:0000256" key="1">
    <source>
        <dbReference type="ARBA" id="ARBA00004752"/>
    </source>
</evidence>
<dbReference type="Pfam" id="PF00912">
    <property type="entry name" value="Transgly"/>
    <property type="match status" value="1"/>
</dbReference>
<dbReference type="InterPro" id="IPR012338">
    <property type="entry name" value="Beta-lactam/transpept-like"/>
</dbReference>
<evidence type="ECO:0000256" key="7">
    <source>
        <dbReference type="ARBA" id="ARBA00022679"/>
    </source>
</evidence>
<evidence type="ECO:0000256" key="12">
    <source>
        <dbReference type="ARBA" id="ARBA00023316"/>
    </source>
</evidence>
<keyword evidence="16" id="KW-0472">Membrane</keyword>
<comment type="pathway">
    <text evidence="1">Cell wall biogenesis; peptidoglycan biosynthesis.</text>
</comment>
<dbReference type="AlphaFoldDB" id="S9RNG9"/>
<keyword evidence="11" id="KW-0511">Multifunctional enzyme</keyword>
<dbReference type="GO" id="GO:0008360">
    <property type="term" value="P:regulation of cell shape"/>
    <property type="evidence" value="ECO:0007669"/>
    <property type="project" value="UniProtKB-KW"/>
</dbReference>
<dbReference type="InterPro" id="IPR050396">
    <property type="entry name" value="Glycosyltr_51/Transpeptidase"/>
</dbReference>
<evidence type="ECO:0000256" key="11">
    <source>
        <dbReference type="ARBA" id="ARBA00023268"/>
    </source>
</evidence>
<dbReference type="InterPro" id="IPR036950">
    <property type="entry name" value="PBP_transglycosylase"/>
</dbReference>
<dbReference type="SUPFAM" id="SSF53955">
    <property type="entry name" value="Lysozyme-like"/>
    <property type="match status" value="1"/>
</dbReference>
<dbReference type="Proteomes" id="UP000015347">
    <property type="component" value="Unassembled WGS sequence"/>
</dbReference>
<evidence type="ECO:0000256" key="16">
    <source>
        <dbReference type="SAM" id="Phobius"/>
    </source>
</evidence>
<evidence type="ECO:0000256" key="6">
    <source>
        <dbReference type="ARBA" id="ARBA00022676"/>
    </source>
</evidence>
<evidence type="ECO:0000256" key="13">
    <source>
        <dbReference type="ARBA" id="ARBA00034000"/>
    </source>
</evidence>
<reference evidence="20" key="1">
    <citation type="journal article" date="2014" name="Stand. Genomic Sci.">
        <title>Genome sequence of the exopolysaccharide-producing Salipiger mucosus type strain (DSM 16094(T)), a moderately halophilic member of the Roseobacter clade.</title>
        <authorList>
            <person name="Riedel T."/>
            <person name="Spring S."/>
            <person name="Fiebig A."/>
            <person name="Petersen J."/>
            <person name="Kyrpides N.C."/>
            <person name="Goker M."/>
            <person name="Klenk H.P."/>
        </authorList>
    </citation>
    <scope>NUCLEOTIDE SEQUENCE [LARGE SCALE GENOMIC DNA]</scope>
    <source>
        <strain evidence="20">DSM 16094</strain>
    </source>
</reference>
<evidence type="ECO:0000256" key="9">
    <source>
        <dbReference type="ARBA" id="ARBA00022960"/>
    </source>
</evidence>
<protein>
    <submittedName>
        <fullName evidence="19">Multimodular transpeptidase-transglycosylase</fullName>
        <ecNumber evidence="19">2.4.1.129</ecNumber>
    </submittedName>
</protein>
<comment type="catalytic activity">
    <reaction evidence="14">
        <text>[GlcNAc-(1-&gt;4)-Mur2Ac(oyl-L-Ala-gamma-D-Glu-L-Lys-D-Ala-D-Ala)](n)-di-trans,octa-cis-undecaprenyl diphosphate + beta-D-GlcNAc-(1-&gt;4)-Mur2Ac(oyl-L-Ala-gamma-D-Glu-L-Lys-D-Ala-D-Ala)-di-trans,octa-cis-undecaprenyl diphosphate = [GlcNAc-(1-&gt;4)-Mur2Ac(oyl-L-Ala-gamma-D-Glu-L-Lys-D-Ala-D-Ala)](n+1)-di-trans,octa-cis-undecaprenyl diphosphate + di-trans,octa-cis-undecaprenyl diphosphate + H(+)</text>
        <dbReference type="Rhea" id="RHEA:23708"/>
        <dbReference type="Rhea" id="RHEA-COMP:9602"/>
        <dbReference type="Rhea" id="RHEA-COMP:9603"/>
        <dbReference type="ChEBI" id="CHEBI:15378"/>
        <dbReference type="ChEBI" id="CHEBI:58405"/>
        <dbReference type="ChEBI" id="CHEBI:60033"/>
        <dbReference type="ChEBI" id="CHEBI:78435"/>
        <dbReference type="EC" id="2.4.99.28"/>
    </reaction>
</comment>
<dbReference type="PANTHER" id="PTHR32282">
    <property type="entry name" value="BINDING PROTEIN TRANSPEPTIDASE, PUTATIVE-RELATED"/>
    <property type="match status" value="1"/>
</dbReference>
<dbReference type="InterPro" id="IPR023346">
    <property type="entry name" value="Lysozyme-like_dom_sf"/>
</dbReference>
<dbReference type="GO" id="GO:0030288">
    <property type="term" value="C:outer membrane-bounded periplasmic space"/>
    <property type="evidence" value="ECO:0007669"/>
    <property type="project" value="TreeGrafter"/>
</dbReference>
<name>S9RNG9_9RHOB</name>
<comment type="similarity">
    <text evidence="2">In the C-terminal section; belongs to the transpeptidase family.</text>
</comment>
<evidence type="ECO:0000256" key="14">
    <source>
        <dbReference type="ARBA" id="ARBA00049902"/>
    </source>
</evidence>
<feature type="domain" description="Glycosyl transferase family 51" evidence="18">
    <location>
        <begin position="88"/>
        <end position="253"/>
    </location>
</feature>
<dbReference type="EMBL" id="APVH01000076">
    <property type="protein sequence ID" value="EPX75524.1"/>
    <property type="molecule type" value="Genomic_DNA"/>
</dbReference>
<dbReference type="HOGENOM" id="CLU_006354_2_7_5"/>
<keyword evidence="9" id="KW-0133">Cell shape</keyword>
<evidence type="ECO:0000259" key="17">
    <source>
        <dbReference type="Pfam" id="PF00905"/>
    </source>
</evidence>
<evidence type="ECO:0000256" key="4">
    <source>
        <dbReference type="ARBA" id="ARBA00022645"/>
    </source>
</evidence>
<evidence type="ECO:0000256" key="8">
    <source>
        <dbReference type="ARBA" id="ARBA00022801"/>
    </source>
</evidence>
<keyword evidence="8" id="KW-0378">Hydrolase</keyword>
<dbReference type="Pfam" id="PF00905">
    <property type="entry name" value="Transpeptidase"/>
    <property type="match status" value="1"/>
</dbReference>
<dbReference type="Gene3D" id="3.40.710.10">
    <property type="entry name" value="DD-peptidase/beta-lactamase superfamily"/>
    <property type="match status" value="1"/>
</dbReference>
<dbReference type="PANTHER" id="PTHR32282:SF33">
    <property type="entry name" value="PEPTIDOGLYCAN GLYCOSYLTRANSFERASE"/>
    <property type="match status" value="1"/>
</dbReference>